<protein>
    <recommendedName>
        <fullName evidence="3">F-box domain-containing protein</fullName>
    </recommendedName>
</protein>
<dbReference type="Proteomes" id="UP001190700">
    <property type="component" value="Unassembled WGS sequence"/>
</dbReference>
<gene>
    <name evidence="1" type="ORF">CYMTET_27586</name>
</gene>
<dbReference type="AlphaFoldDB" id="A0AAE0FPN2"/>
<evidence type="ECO:0000313" key="2">
    <source>
        <dbReference type="Proteomes" id="UP001190700"/>
    </source>
</evidence>
<dbReference type="InterPro" id="IPR036047">
    <property type="entry name" value="F-box-like_dom_sf"/>
</dbReference>
<dbReference type="SUPFAM" id="SSF101898">
    <property type="entry name" value="NHL repeat"/>
    <property type="match status" value="1"/>
</dbReference>
<evidence type="ECO:0008006" key="3">
    <source>
        <dbReference type="Google" id="ProtNLM"/>
    </source>
</evidence>
<organism evidence="1 2">
    <name type="scientific">Cymbomonas tetramitiformis</name>
    <dbReference type="NCBI Taxonomy" id="36881"/>
    <lineage>
        <taxon>Eukaryota</taxon>
        <taxon>Viridiplantae</taxon>
        <taxon>Chlorophyta</taxon>
        <taxon>Pyramimonadophyceae</taxon>
        <taxon>Pyramimonadales</taxon>
        <taxon>Pyramimonadaceae</taxon>
        <taxon>Cymbomonas</taxon>
    </lineage>
</organism>
<keyword evidence="2" id="KW-1185">Reference proteome</keyword>
<reference evidence="1 2" key="1">
    <citation type="journal article" date="2015" name="Genome Biol. Evol.">
        <title>Comparative Genomics of a Bacterivorous Green Alga Reveals Evolutionary Causalities and Consequences of Phago-Mixotrophic Mode of Nutrition.</title>
        <authorList>
            <person name="Burns J.A."/>
            <person name="Paasch A."/>
            <person name="Narechania A."/>
            <person name="Kim E."/>
        </authorList>
    </citation>
    <scope>NUCLEOTIDE SEQUENCE [LARGE SCALE GENOMIC DNA]</scope>
    <source>
        <strain evidence="1 2">PLY_AMNH</strain>
    </source>
</reference>
<dbReference type="InterPro" id="IPR011042">
    <property type="entry name" value="6-blade_b-propeller_TolB-like"/>
</dbReference>
<dbReference type="Gene3D" id="2.120.10.30">
    <property type="entry name" value="TolB, C-terminal domain"/>
    <property type="match status" value="1"/>
</dbReference>
<accession>A0AAE0FPN2</accession>
<dbReference type="SUPFAM" id="SSF81383">
    <property type="entry name" value="F-box domain"/>
    <property type="match status" value="1"/>
</dbReference>
<evidence type="ECO:0000313" key="1">
    <source>
        <dbReference type="EMBL" id="KAK3263619.1"/>
    </source>
</evidence>
<comment type="caution">
    <text evidence="1">The sequence shown here is derived from an EMBL/GenBank/DDBJ whole genome shotgun (WGS) entry which is preliminary data.</text>
</comment>
<dbReference type="EMBL" id="LGRX02015205">
    <property type="protein sequence ID" value="KAK3263619.1"/>
    <property type="molecule type" value="Genomic_DNA"/>
</dbReference>
<name>A0AAE0FPN2_9CHLO</name>
<proteinExistence type="predicted"/>
<sequence>MAFAVCEKLSDELLELVLRNLTEPQAGRGAGNVCRRWRQICRRLKSTHAFVPLLFCTCSQANRILLLEYTCLSLDHGSSFVPKPSKGKRSRQWSSSRRTSGLYNWPTDVALTSDGAVWVSQYSVSGLVRFEWDQTGSHLEYQRKLEHTELECPEGIAIGFSQCIYVASAKANKVVRVSKDGRKVLDFKECWVHRPHREAPSLIEVPAPAANIEAILLCPWTICIGPDGALYAAAHCNTQDGDEGEDYRRPTLSGALERNPKIDAFPSHALDALRCLPMPSRITVHQRLETKCLHLSTFNRRAPSQGWAALACKSPACALILPQDTPLQCLHLQTPPLDLAPGYPAQNLTAQLQSIATDL</sequence>